<keyword evidence="3 6" id="KW-0663">Pyridoxal phosphate</keyword>
<feature type="domain" description="Tryptophan synthase beta chain-like PALP" evidence="7">
    <location>
        <begin position="102"/>
        <end position="406"/>
    </location>
</feature>
<dbReference type="Pfam" id="PF00291">
    <property type="entry name" value="PALP"/>
    <property type="match status" value="1"/>
</dbReference>
<proteinExistence type="inferred from homology"/>
<evidence type="ECO:0000313" key="9">
    <source>
        <dbReference type="EMBL" id="GGO23215.1"/>
    </source>
</evidence>
<protein>
    <recommendedName>
        <fullName evidence="5">Threonine synthase</fullName>
        <ecNumber evidence="5">4.2.3.1</ecNumber>
    </recommendedName>
</protein>
<keyword evidence="4" id="KW-0456">Lyase</keyword>
<reference evidence="9 10" key="1">
    <citation type="journal article" date="2014" name="Int. J. Syst. Evol. Microbiol.">
        <title>Complete genome sequence of Corynebacterium casei LMG S-19264T (=DSM 44701T), isolated from a smear-ripened cheese.</title>
        <authorList>
            <consortium name="US DOE Joint Genome Institute (JGI-PGF)"/>
            <person name="Walter F."/>
            <person name="Albersmeier A."/>
            <person name="Kalinowski J."/>
            <person name="Ruckert C."/>
        </authorList>
    </citation>
    <scope>NUCLEOTIDE SEQUENCE [LARGE SCALE GENOMIC DNA]</scope>
    <source>
        <strain evidence="9 10">CGMCC 1.7029</strain>
    </source>
</reference>
<dbReference type="Proteomes" id="UP000598196">
    <property type="component" value="Unassembled WGS sequence"/>
</dbReference>
<accession>A0A918DBP3</accession>
<dbReference type="InterPro" id="IPR036052">
    <property type="entry name" value="TrpB-like_PALP_sf"/>
</dbReference>
<evidence type="ECO:0000313" key="10">
    <source>
        <dbReference type="Proteomes" id="UP000598196"/>
    </source>
</evidence>
<feature type="domain" description="Threonine synthase N-terminal" evidence="8">
    <location>
        <begin position="3"/>
        <end position="74"/>
    </location>
</feature>
<dbReference type="PANTHER" id="PTHR42690:SF1">
    <property type="entry name" value="THREONINE SYNTHASE-LIKE 2"/>
    <property type="match status" value="1"/>
</dbReference>
<dbReference type="Gene3D" id="3.90.1380.10">
    <property type="entry name" value="Threonine synthase, N-terminal domain"/>
    <property type="match status" value="1"/>
</dbReference>
<feature type="modified residue" description="N6-(pyridoxal phosphate)lysine" evidence="6">
    <location>
        <position position="112"/>
    </location>
</feature>
<dbReference type="PANTHER" id="PTHR42690">
    <property type="entry name" value="THREONINE SYNTHASE FAMILY MEMBER"/>
    <property type="match status" value="1"/>
</dbReference>
<evidence type="ECO:0000259" key="7">
    <source>
        <dbReference type="Pfam" id="PF00291"/>
    </source>
</evidence>
<dbReference type="GO" id="GO:0004795">
    <property type="term" value="F:threonine synthase activity"/>
    <property type="evidence" value="ECO:0007669"/>
    <property type="project" value="UniProtKB-UniRule"/>
</dbReference>
<dbReference type="InterPro" id="IPR004450">
    <property type="entry name" value="Thr_synthase-like"/>
</dbReference>
<dbReference type="Gene3D" id="3.40.50.1100">
    <property type="match status" value="2"/>
</dbReference>
<comment type="caution">
    <text evidence="9">The sequence shown here is derived from an EMBL/GenBank/DDBJ whole genome shotgun (WGS) entry which is preliminary data.</text>
</comment>
<sequence>MIFTSTRGQGGRVPLRSLLTRGTAADSGLFMPEHWPEADLQRALALGTLPWAQLVAGLIALFDDRPEAAPQTLAAVTRAYARFASPDAPPVRMMTGQCHALELFHGPTLAFKDYALMPLAELISDEMRSSGGEATILCATSGDTGAATAAAFAGRPATRAAILFPRGRVSPVQQRQITTTGAANIAPLRIEGDFDACQALVKQLYASPEAQHDGFTAVNSINFVRILIQTAYYLSTTARLWTEKAEPVNFFVPTGNFGNVLAGHFARLLGAPIGKMVVCSNENDVLPRLFETGRMERQPTQATLSPSMDIQVSSNFERMLYLIANGDCDRVNHLQRELEDTGSYVLAAPELMALRRDFVAFRVSREGALAAITEVWHRHRRVVCPHGATAWAAALALDLPGQSVVVETAHPAKFPEAFQSLGQIQPTEPEVLSALRGRAERWINAPNDAARLRALIASLPHG</sequence>
<evidence type="ECO:0000256" key="1">
    <source>
        <dbReference type="ARBA" id="ARBA00001933"/>
    </source>
</evidence>
<dbReference type="GO" id="GO:0009088">
    <property type="term" value="P:threonine biosynthetic process"/>
    <property type="evidence" value="ECO:0007669"/>
    <property type="project" value="UniProtKB-UniRule"/>
</dbReference>
<dbReference type="SUPFAM" id="SSF53686">
    <property type="entry name" value="Tryptophan synthase beta subunit-like PLP-dependent enzymes"/>
    <property type="match status" value="1"/>
</dbReference>
<evidence type="ECO:0000256" key="4">
    <source>
        <dbReference type="ARBA" id="ARBA00023239"/>
    </source>
</evidence>
<evidence type="ECO:0000259" key="8">
    <source>
        <dbReference type="Pfam" id="PF14821"/>
    </source>
</evidence>
<dbReference type="AlphaFoldDB" id="A0A918DBP3"/>
<comment type="cofactor">
    <cofactor evidence="1 6">
        <name>pyridoxal 5'-phosphate</name>
        <dbReference type="ChEBI" id="CHEBI:597326"/>
    </cofactor>
</comment>
<evidence type="ECO:0000256" key="6">
    <source>
        <dbReference type="PIRSR" id="PIRSR604450-51"/>
    </source>
</evidence>
<keyword evidence="10" id="KW-1185">Reference proteome</keyword>
<dbReference type="InterPro" id="IPR029144">
    <property type="entry name" value="Thr_synth_N"/>
</dbReference>
<dbReference type="RefSeq" id="WP_146286140.1">
    <property type="nucleotide sequence ID" value="NZ_BMLP01000001.1"/>
</dbReference>
<dbReference type="InterPro" id="IPR037158">
    <property type="entry name" value="Thr_synth_N_sf"/>
</dbReference>
<evidence type="ECO:0000256" key="3">
    <source>
        <dbReference type="ARBA" id="ARBA00022898"/>
    </source>
</evidence>
<dbReference type="EC" id="4.2.3.1" evidence="5"/>
<dbReference type="NCBIfam" id="TIGR00260">
    <property type="entry name" value="thrC"/>
    <property type="match status" value="1"/>
</dbReference>
<dbReference type="EMBL" id="BMLP01000001">
    <property type="protein sequence ID" value="GGO23215.1"/>
    <property type="molecule type" value="Genomic_DNA"/>
</dbReference>
<name>A0A918DBP3_9RHOB</name>
<dbReference type="OrthoDB" id="9763107at2"/>
<organism evidence="9 10">
    <name type="scientific">Gemmobacter aquaticus</name>
    <dbReference type="NCBI Taxonomy" id="490185"/>
    <lineage>
        <taxon>Bacteria</taxon>
        <taxon>Pseudomonadati</taxon>
        <taxon>Pseudomonadota</taxon>
        <taxon>Alphaproteobacteria</taxon>
        <taxon>Rhodobacterales</taxon>
        <taxon>Paracoccaceae</taxon>
        <taxon>Gemmobacter</taxon>
    </lineage>
</organism>
<dbReference type="Pfam" id="PF14821">
    <property type="entry name" value="Thr_synth_N"/>
    <property type="match status" value="1"/>
</dbReference>
<gene>
    <name evidence="9" type="primary">thrC</name>
    <name evidence="9" type="ORF">GCM10010991_00320</name>
</gene>
<evidence type="ECO:0000256" key="2">
    <source>
        <dbReference type="ARBA" id="ARBA00005517"/>
    </source>
</evidence>
<comment type="similarity">
    <text evidence="2">Belongs to the threonine synthase family.</text>
</comment>
<dbReference type="InterPro" id="IPR001926">
    <property type="entry name" value="TrpB-like_PALP"/>
</dbReference>
<dbReference type="InterPro" id="IPR051166">
    <property type="entry name" value="Threonine_Synthase"/>
</dbReference>
<evidence type="ECO:0000256" key="5">
    <source>
        <dbReference type="NCBIfam" id="TIGR00260"/>
    </source>
</evidence>